<dbReference type="GO" id="GO:0003887">
    <property type="term" value="F:DNA-directed DNA polymerase activity"/>
    <property type="evidence" value="ECO:0007669"/>
    <property type="project" value="UniProtKB-KW"/>
</dbReference>
<protein>
    <recommendedName>
        <fullName evidence="2">DNA polymerase III subunit delta'</fullName>
        <ecNumber evidence="1">2.7.7.7</ecNumber>
    </recommendedName>
</protein>
<evidence type="ECO:0000256" key="1">
    <source>
        <dbReference type="ARBA" id="ARBA00012417"/>
    </source>
</evidence>
<dbReference type="Pfam" id="PF13177">
    <property type="entry name" value="DNA_pol3_delta2"/>
    <property type="match status" value="1"/>
</dbReference>
<accession>A0A0B6WZ19</accession>
<dbReference type="EC" id="2.7.7.7" evidence="1"/>
<organism evidence="10 11">
    <name type="scientific">Pyrinomonas methylaliphatogenes</name>
    <dbReference type="NCBI Taxonomy" id="454194"/>
    <lineage>
        <taxon>Bacteria</taxon>
        <taxon>Pseudomonadati</taxon>
        <taxon>Acidobacteriota</taxon>
        <taxon>Blastocatellia</taxon>
        <taxon>Blastocatellales</taxon>
        <taxon>Pyrinomonadaceae</taxon>
        <taxon>Pyrinomonas</taxon>
    </lineage>
</organism>
<keyword evidence="11" id="KW-1185">Reference proteome</keyword>
<dbReference type="PANTHER" id="PTHR11669:SF8">
    <property type="entry name" value="DNA POLYMERASE III SUBUNIT DELTA"/>
    <property type="match status" value="1"/>
</dbReference>
<dbReference type="STRING" id="454194.PYK22_01537"/>
<dbReference type="Gene3D" id="3.40.50.300">
    <property type="entry name" value="P-loop containing nucleotide triphosphate hydrolases"/>
    <property type="match status" value="1"/>
</dbReference>
<dbReference type="Gene3D" id="1.20.272.10">
    <property type="match status" value="1"/>
</dbReference>
<feature type="coiled-coil region" evidence="8">
    <location>
        <begin position="216"/>
        <end position="250"/>
    </location>
</feature>
<evidence type="ECO:0000256" key="7">
    <source>
        <dbReference type="ARBA" id="ARBA00049244"/>
    </source>
</evidence>
<dbReference type="EMBL" id="CBXV010000005">
    <property type="protein sequence ID" value="CDM65534.1"/>
    <property type="molecule type" value="Genomic_DNA"/>
</dbReference>
<dbReference type="AlphaFoldDB" id="A0A0B6WZ19"/>
<keyword evidence="6" id="KW-0239">DNA-directed DNA polymerase</keyword>
<dbReference type="InterPro" id="IPR015199">
    <property type="entry name" value="DNA_pol_III_delta_C"/>
</dbReference>
<evidence type="ECO:0000313" key="11">
    <source>
        <dbReference type="Proteomes" id="UP000031518"/>
    </source>
</evidence>
<dbReference type="PANTHER" id="PTHR11669">
    <property type="entry name" value="REPLICATION FACTOR C / DNA POLYMERASE III GAMMA-TAU SUBUNIT"/>
    <property type="match status" value="1"/>
</dbReference>
<keyword evidence="5" id="KW-0235">DNA replication</keyword>
<evidence type="ECO:0000259" key="9">
    <source>
        <dbReference type="Pfam" id="PF09115"/>
    </source>
</evidence>
<keyword evidence="8" id="KW-0175">Coiled coil</keyword>
<evidence type="ECO:0000256" key="4">
    <source>
        <dbReference type="ARBA" id="ARBA00022695"/>
    </source>
</evidence>
<name>A0A0B6WZ19_9BACT</name>
<evidence type="ECO:0000256" key="2">
    <source>
        <dbReference type="ARBA" id="ARBA00014363"/>
    </source>
</evidence>
<dbReference type="OrthoDB" id="9810148at2"/>
<dbReference type="Proteomes" id="UP000031518">
    <property type="component" value="Unassembled WGS sequence"/>
</dbReference>
<dbReference type="RefSeq" id="WP_041975884.1">
    <property type="nucleotide sequence ID" value="NZ_CBXV010000005.1"/>
</dbReference>
<dbReference type="Pfam" id="PF09115">
    <property type="entry name" value="DNApol3-delta_C"/>
    <property type="match status" value="1"/>
</dbReference>
<dbReference type="SUPFAM" id="SSF52540">
    <property type="entry name" value="P-loop containing nucleoside triphosphate hydrolases"/>
    <property type="match status" value="1"/>
</dbReference>
<sequence>MFDRLQGNGPIKELLRHMLAHGRVPHALIFAGESGVGKKEFAIELAAALNCQERTPTGEACDRCPSCTRIMNWPTENQNENRIIWSMHPDVGLIRPPGRFILVEQARELAREANLNPYEGAARTFIIDEADKLNEAASNALLKTLEEMPHTSYIILVTERIAALLPTVLSRCQKLRFAPLSSEELAPLIQREKRVSAEEARTIARLARGSAGRALRMDWEEERARRERALAILEAALAEDRARLLRLAEEMSEAAHKEDLEPTLDWLTLLARDAWLFGAGADEQIINTDLRARLERIAARATASRLVRWIEKIDEIRRHLSVNINRRIASDALLLAMASG</sequence>
<evidence type="ECO:0000256" key="8">
    <source>
        <dbReference type="SAM" id="Coils"/>
    </source>
</evidence>
<dbReference type="InterPro" id="IPR027417">
    <property type="entry name" value="P-loop_NTPase"/>
</dbReference>
<keyword evidence="4 10" id="KW-0548">Nucleotidyltransferase</keyword>
<gene>
    <name evidence="10" type="ORF">PYK22_01537</name>
</gene>
<evidence type="ECO:0000256" key="3">
    <source>
        <dbReference type="ARBA" id="ARBA00022679"/>
    </source>
</evidence>
<keyword evidence="3 10" id="KW-0808">Transferase</keyword>
<reference evidence="10 11" key="1">
    <citation type="submission" date="2013-12" db="EMBL/GenBank/DDBJ databases">
        <authorList>
            <person name="Stott M."/>
        </authorList>
    </citation>
    <scope>NUCLEOTIDE SEQUENCE [LARGE SCALE GENOMIC DNA]</scope>
    <source>
        <strain evidence="10 11">K22</strain>
    </source>
</reference>
<feature type="domain" description="DNA polymerase III delta subunit C-terminal" evidence="9">
    <location>
        <begin position="225"/>
        <end position="336"/>
    </location>
</feature>
<dbReference type="GO" id="GO:0003677">
    <property type="term" value="F:DNA binding"/>
    <property type="evidence" value="ECO:0007669"/>
    <property type="project" value="InterPro"/>
</dbReference>
<evidence type="ECO:0000256" key="5">
    <source>
        <dbReference type="ARBA" id="ARBA00022705"/>
    </source>
</evidence>
<proteinExistence type="predicted"/>
<comment type="catalytic activity">
    <reaction evidence="7">
        <text>DNA(n) + a 2'-deoxyribonucleoside 5'-triphosphate = DNA(n+1) + diphosphate</text>
        <dbReference type="Rhea" id="RHEA:22508"/>
        <dbReference type="Rhea" id="RHEA-COMP:17339"/>
        <dbReference type="Rhea" id="RHEA-COMP:17340"/>
        <dbReference type="ChEBI" id="CHEBI:33019"/>
        <dbReference type="ChEBI" id="CHEBI:61560"/>
        <dbReference type="ChEBI" id="CHEBI:173112"/>
        <dbReference type="EC" id="2.7.7.7"/>
    </reaction>
</comment>
<reference evidence="10 11" key="2">
    <citation type="submission" date="2015-01" db="EMBL/GenBank/DDBJ databases">
        <title>Complete genome sequence of Pyrinomonas methylaliphatogenes type strain K22T.</title>
        <authorList>
            <person name="Lee K.C.Y."/>
            <person name="Power J.F."/>
            <person name="Dunfield P.F."/>
            <person name="Morgan X.C."/>
            <person name="Huttenhower C."/>
            <person name="Stott M.B."/>
        </authorList>
    </citation>
    <scope>NUCLEOTIDE SEQUENCE [LARGE SCALE GENOMIC DNA]</scope>
    <source>
        <strain evidence="10 11">K22</strain>
    </source>
</reference>
<evidence type="ECO:0000313" key="10">
    <source>
        <dbReference type="EMBL" id="CDM65534.1"/>
    </source>
</evidence>
<dbReference type="GO" id="GO:0009360">
    <property type="term" value="C:DNA polymerase III complex"/>
    <property type="evidence" value="ECO:0007669"/>
    <property type="project" value="InterPro"/>
</dbReference>
<evidence type="ECO:0000256" key="6">
    <source>
        <dbReference type="ARBA" id="ARBA00022932"/>
    </source>
</evidence>
<dbReference type="GO" id="GO:0006261">
    <property type="term" value="P:DNA-templated DNA replication"/>
    <property type="evidence" value="ECO:0007669"/>
    <property type="project" value="TreeGrafter"/>
</dbReference>
<dbReference type="InterPro" id="IPR050238">
    <property type="entry name" value="DNA_Rep/Repair_Clamp_Loader"/>
</dbReference>